<dbReference type="CDD" id="cd03784">
    <property type="entry name" value="GT1_Gtf-like"/>
    <property type="match status" value="1"/>
</dbReference>
<feature type="compositionally biased region" description="Basic and acidic residues" evidence="1">
    <location>
        <begin position="394"/>
        <end position="403"/>
    </location>
</feature>
<dbReference type="InterPro" id="IPR050426">
    <property type="entry name" value="Glycosyltransferase_28"/>
</dbReference>
<feature type="compositionally biased region" description="Basic and acidic residues" evidence="1">
    <location>
        <begin position="173"/>
        <end position="182"/>
    </location>
</feature>
<dbReference type="InterPro" id="IPR002213">
    <property type="entry name" value="UDP_glucos_trans"/>
</dbReference>
<dbReference type="SUPFAM" id="SSF53756">
    <property type="entry name" value="UDP-Glycosyltransferase/glycogen phosphorylase"/>
    <property type="match status" value="1"/>
</dbReference>
<gene>
    <name evidence="4" type="ORF">R2Q92_12280</name>
</gene>
<evidence type="ECO:0000313" key="4">
    <source>
        <dbReference type="EMBL" id="MDZ8162613.1"/>
    </source>
</evidence>
<dbReference type="RefSeq" id="WP_194425355.1">
    <property type="nucleotide sequence ID" value="NZ_BAAAPT010000002.1"/>
</dbReference>
<keyword evidence="5" id="KW-1185">Reference proteome</keyword>
<protein>
    <submittedName>
        <fullName evidence="4">Glycosyltransferase</fullName>
    </submittedName>
</protein>
<evidence type="ECO:0000259" key="2">
    <source>
        <dbReference type="Pfam" id="PF03033"/>
    </source>
</evidence>
<dbReference type="Pfam" id="PF03033">
    <property type="entry name" value="Glyco_transf_28"/>
    <property type="match status" value="1"/>
</dbReference>
<organism evidence="4 5">
    <name type="scientific">Microbacterium aquimaris</name>
    <dbReference type="NCBI Taxonomy" id="459816"/>
    <lineage>
        <taxon>Bacteria</taxon>
        <taxon>Bacillati</taxon>
        <taxon>Actinomycetota</taxon>
        <taxon>Actinomycetes</taxon>
        <taxon>Micrococcales</taxon>
        <taxon>Microbacteriaceae</taxon>
        <taxon>Microbacterium</taxon>
    </lineage>
</organism>
<accession>A0ABU5N963</accession>
<dbReference type="Gene3D" id="3.40.50.2000">
    <property type="entry name" value="Glycogen Phosphorylase B"/>
    <property type="match status" value="2"/>
</dbReference>
<evidence type="ECO:0000256" key="1">
    <source>
        <dbReference type="SAM" id="MobiDB-lite"/>
    </source>
</evidence>
<feature type="domain" description="Glycosyltransferase family 28 N-terminal" evidence="2">
    <location>
        <begin position="3"/>
        <end position="44"/>
    </location>
</feature>
<proteinExistence type="predicted"/>
<reference evidence="4 5" key="1">
    <citation type="submission" date="2023-10" db="EMBL/GenBank/DDBJ databases">
        <title>Microbacterium xanthum sp. nov., isolated from seaweed.</title>
        <authorList>
            <person name="Lee S.D."/>
        </authorList>
    </citation>
    <scope>NUCLEOTIDE SEQUENCE [LARGE SCALE GENOMIC DNA]</scope>
    <source>
        <strain evidence="4 5">KCTC 19124</strain>
    </source>
</reference>
<feature type="domain" description="Erythromycin biosynthesis protein CIII-like C-terminal" evidence="3">
    <location>
        <begin position="290"/>
        <end position="386"/>
    </location>
</feature>
<dbReference type="InterPro" id="IPR010610">
    <property type="entry name" value="EryCIII-like_C"/>
</dbReference>
<sequence>MKVLLITAGSRGDVEPFLALARRLATEGHQAHVALPDNSGADTEGVVTISLGADFTRVIEQQGVSPVTAMRSLRTVVRPIMRAVFLGAVRAARETSPDVILYHPKVLSAPLAADVLGVPHIVAELVPAMTPTRAFPAAGTVPFSLGPLNRVTYAGATGARRMFAADLDAASRELGRPERPRQDSPASSNLVPVSPAVLERPDDWPVTTTLTGAWTGGGHAQDRPVDAELAQFLDGEVLYAGFGSMAASGATRRGRAVVEAARSQGLRALVVTGLGGLGVDEDLRGDDVLVREAVDHHAVLPRVVAAVHHGGVGTVHAALGAAAPSVIVPFIADQPFWGARLAAAGLGPSPIRASRLDIARLSRAIERIDRYRPATTEAAERMRAEDGTGTATRILERISDARR</sequence>
<dbReference type="InterPro" id="IPR004276">
    <property type="entry name" value="GlycoTrans_28_N"/>
</dbReference>
<evidence type="ECO:0000313" key="5">
    <source>
        <dbReference type="Proteomes" id="UP001291912"/>
    </source>
</evidence>
<dbReference type="Pfam" id="PF06722">
    <property type="entry name" value="EryCIII-like_C"/>
    <property type="match status" value="1"/>
</dbReference>
<name>A0ABU5N963_9MICO</name>
<dbReference type="EMBL" id="JAWJYN010000002">
    <property type="protein sequence ID" value="MDZ8162613.1"/>
    <property type="molecule type" value="Genomic_DNA"/>
</dbReference>
<feature type="region of interest" description="Disordered" evidence="1">
    <location>
        <begin position="383"/>
        <end position="403"/>
    </location>
</feature>
<dbReference type="PANTHER" id="PTHR48050">
    <property type="entry name" value="STEROL 3-BETA-GLUCOSYLTRANSFERASE"/>
    <property type="match status" value="1"/>
</dbReference>
<comment type="caution">
    <text evidence="4">The sequence shown here is derived from an EMBL/GenBank/DDBJ whole genome shotgun (WGS) entry which is preliminary data.</text>
</comment>
<feature type="region of interest" description="Disordered" evidence="1">
    <location>
        <begin position="173"/>
        <end position="204"/>
    </location>
</feature>
<evidence type="ECO:0000259" key="3">
    <source>
        <dbReference type="Pfam" id="PF06722"/>
    </source>
</evidence>
<dbReference type="Proteomes" id="UP001291912">
    <property type="component" value="Unassembled WGS sequence"/>
</dbReference>
<dbReference type="PANTHER" id="PTHR48050:SF13">
    <property type="entry name" value="STEROL 3-BETA-GLUCOSYLTRANSFERASE UGT80A2"/>
    <property type="match status" value="1"/>
</dbReference>